<evidence type="ECO:0000256" key="1">
    <source>
        <dbReference type="HAMAP-Rule" id="MF_00507"/>
    </source>
</evidence>
<evidence type="ECO:0000313" key="3">
    <source>
        <dbReference type="Proteomes" id="UP000244908"/>
    </source>
</evidence>
<gene>
    <name evidence="2" type="ORF">HYN51_01685</name>
</gene>
<dbReference type="HAMAP" id="MF_00507">
    <property type="entry name" value="UPF0181"/>
    <property type="match status" value="1"/>
</dbReference>
<reference evidence="2 3" key="1">
    <citation type="journal article" date="2019" name="Int. J. Syst. Evol. Microbiol.">
        <title>Limnobaculum parvum gen. nov., sp. nov., isolated from a freshwater lake.</title>
        <authorList>
            <person name="Baek C."/>
            <person name="Shin S.K."/>
            <person name="Yi H."/>
        </authorList>
    </citation>
    <scope>NUCLEOTIDE SEQUENCE [LARGE SCALE GENOMIC DNA]</scope>
    <source>
        <strain evidence="2 3">HYN0051</strain>
    </source>
</reference>
<comment type="similarity">
    <text evidence="1">Belongs to the UPF0181 family.</text>
</comment>
<keyword evidence="3" id="KW-1185">Reference proteome</keyword>
<dbReference type="RefSeq" id="WP_108901993.1">
    <property type="nucleotide sequence ID" value="NZ_CP029185.2"/>
</dbReference>
<dbReference type="EMBL" id="CP029185">
    <property type="protein sequence ID" value="AWH89960.1"/>
    <property type="molecule type" value="Genomic_DNA"/>
</dbReference>
<dbReference type="Pfam" id="PF03701">
    <property type="entry name" value="UPF0181"/>
    <property type="match status" value="1"/>
</dbReference>
<sequence>MTTIGSPALRHDQQQEAVDRIHQLMAEGMSSGEAIALVAKEIRESHQGEQTFASFDDE</sequence>
<name>A0A2Y9U2A7_9GAMM</name>
<organism evidence="2 3">
    <name type="scientific">Limnobaculum parvum</name>
    <dbReference type="NCBI Taxonomy" id="2172103"/>
    <lineage>
        <taxon>Bacteria</taxon>
        <taxon>Pseudomonadati</taxon>
        <taxon>Pseudomonadota</taxon>
        <taxon>Gammaproteobacteria</taxon>
        <taxon>Enterobacterales</taxon>
        <taxon>Budviciaceae</taxon>
        <taxon>Limnobaculum</taxon>
    </lineage>
</organism>
<dbReference type="AlphaFoldDB" id="A0A2Y9U2A7"/>
<protein>
    <recommendedName>
        <fullName evidence="1">UPF0181 protein HYN51_01685</fullName>
    </recommendedName>
</protein>
<dbReference type="Proteomes" id="UP000244908">
    <property type="component" value="Chromosome"/>
</dbReference>
<evidence type="ECO:0000313" key="2">
    <source>
        <dbReference type="EMBL" id="AWH89960.1"/>
    </source>
</evidence>
<dbReference type="InterPro" id="IPR005371">
    <property type="entry name" value="UPF0181"/>
</dbReference>
<dbReference type="KEGG" id="lpv:HYN51_01685"/>
<dbReference type="NCBIfam" id="NF003476">
    <property type="entry name" value="PRK05114.1"/>
    <property type="match status" value="1"/>
</dbReference>
<proteinExistence type="inferred from homology"/>
<accession>A0A2Y9U2A7</accession>
<dbReference type="OrthoDB" id="6522084at2"/>